<evidence type="ECO:0000313" key="3">
    <source>
        <dbReference type="Proteomes" id="UP000018144"/>
    </source>
</evidence>
<protein>
    <submittedName>
        <fullName evidence="2">Uncharacterized protein</fullName>
    </submittedName>
</protein>
<sequence length="157" mass="16893">MALLAELPDTDMDDDPSPPSLPLPNPSEPRDKPIFLRPENNLSANQCRNNAHATTTRIDPAATKVTSSQRPPTTPVNSLLCPNELACSNGLTLASSCHDPKSLWKFKPDMRHSTPVYPGSSRRAELVKLANDNAHPAIGVGAKHHKGNANQSIDPPP</sequence>
<proteinExistence type="predicted"/>
<name>U4LGN0_PYROM</name>
<feature type="compositionally biased region" description="Polar residues" evidence="1">
    <location>
        <begin position="40"/>
        <end position="57"/>
    </location>
</feature>
<feature type="compositionally biased region" description="Polar residues" evidence="1">
    <location>
        <begin position="64"/>
        <end position="77"/>
    </location>
</feature>
<keyword evidence="3" id="KW-1185">Reference proteome</keyword>
<feature type="region of interest" description="Disordered" evidence="1">
    <location>
        <begin position="1"/>
        <end position="77"/>
    </location>
</feature>
<reference evidence="2 3" key="1">
    <citation type="journal article" date="2013" name="PLoS Genet.">
        <title>The genome and development-dependent transcriptomes of Pyronema confluens: a window into fungal evolution.</title>
        <authorList>
            <person name="Traeger S."/>
            <person name="Altegoer F."/>
            <person name="Freitag M."/>
            <person name="Gabaldon T."/>
            <person name="Kempken F."/>
            <person name="Kumar A."/>
            <person name="Marcet-Houben M."/>
            <person name="Poggeler S."/>
            <person name="Stajich J.E."/>
            <person name="Nowrousian M."/>
        </authorList>
    </citation>
    <scope>NUCLEOTIDE SEQUENCE [LARGE SCALE GENOMIC DNA]</scope>
    <source>
        <strain evidence="3">CBS 100304</strain>
        <tissue evidence="2">Vegetative mycelium</tissue>
    </source>
</reference>
<dbReference type="Proteomes" id="UP000018144">
    <property type="component" value="Unassembled WGS sequence"/>
</dbReference>
<organism evidence="2 3">
    <name type="scientific">Pyronema omphalodes (strain CBS 100304)</name>
    <name type="common">Pyronema confluens</name>
    <dbReference type="NCBI Taxonomy" id="1076935"/>
    <lineage>
        <taxon>Eukaryota</taxon>
        <taxon>Fungi</taxon>
        <taxon>Dikarya</taxon>
        <taxon>Ascomycota</taxon>
        <taxon>Pezizomycotina</taxon>
        <taxon>Pezizomycetes</taxon>
        <taxon>Pezizales</taxon>
        <taxon>Pyronemataceae</taxon>
        <taxon>Pyronema</taxon>
    </lineage>
</organism>
<dbReference type="AlphaFoldDB" id="U4LGN0"/>
<accession>U4LGN0</accession>
<feature type="compositionally biased region" description="Polar residues" evidence="1">
    <location>
        <begin position="148"/>
        <end position="157"/>
    </location>
</feature>
<gene>
    <name evidence="2" type="ORF">PCON_01672</name>
</gene>
<evidence type="ECO:0000256" key="1">
    <source>
        <dbReference type="SAM" id="MobiDB-lite"/>
    </source>
</evidence>
<feature type="region of interest" description="Disordered" evidence="1">
    <location>
        <begin position="137"/>
        <end position="157"/>
    </location>
</feature>
<feature type="compositionally biased region" description="Pro residues" evidence="1">
    <location>
        <begin position="17"/>
        <end position="27"/>
    </location>
</feature>
<dbReference type="EMBL" id="HF936164">
    <property type="protein sequence ID" value="CCX15397.1"/>
    <property type="molecule type" value="Genomic_DNA"/>
</dbReference>
<evidence type="ECO:0000313" key="2">
    <source>
        <dbReference type="EMBL" id="CCX15397.1"/>
    </source>
</evidence>